<protein>
    <recommendedName>
        <fullName evidence="1">DUF2344 domain-containing protein</fullName>
    </recommendedName>
</protein>
<reference evidence="2 3" key="1">
    <citation type="submission" date="2015-06" db="EMBL/GenBank/DDBJ databases">
        <title>Draft genome sequence of the purine-degrading Clostridium cylindrosporum HC-1 (DSM 605).</title>
        <authorList>
            <person name="Poehlein A."/>
            <person name="Schiel-Bengelsdorf B."/>
            <person name="Bengelsdorf F."/>
            <person name="Daniel R."/>
            <person name="Duerre P."/>
        </authorList>
    </citation>
    <scope>NUCLEOTIDE SEQUENCE [LARGE SCALE GENOMIC DNA]</scope>
    <source>
        <strain evidence="2 3">DSM 605</strain>
    </source>
</reference>
<dbReference type="InterPro" id="IPR018768">
    <property type="entry name" value="DUF2344"/>
</dbReference>
<dbReference type="RefSeq" id="WP_048570977.1">
    <property type="nucleotide sequence ID" value="NZ_LFVU01000027.1"/>
</dbReference>
<keyword evidence="3" id="KW-1185">Reference proteome</keyword>
<dbReference type="EMBL" id="LFVU01000027">
    <property type="protein sequence ID" value="KMT21549.1"/>
    <property type="molecule type" value="Genomic_DNA"/>
</dbReference>
<gene>
    <name evidence="2" type="ORF">CLCY_2c03110</name>
</gene>
<evidence type="ECO:0000259" key="1">
    <source>
        <dbReference type="Pfam" id="PF10105"/>
    </source>
</evidence>
<dbReference type="NCBIfam" id="TIGR03936">
    <property type="entry name" value="sam_1_link_chp"/>
    <property type="match status" value="1"/>
</dbReference>
<evidence type="ECO:0000313" key="3">
    <source>
        <dbReference type="Proteomes" id="UP000036756"/>
    </source>
</evidence>
<accession>A0A0J8DB71</accession>
<dbReference type="OrthoDB" id="9780488at2"/>
<evidence type="ECO:0000313" key="2">
    <source>
        <dbReference type="EMBL" id="KMT21549.1"/>
    </source>
</evidence>
<feature type="domain" description="DUF2344" evidence="1">
    <location>
        <begin position="3"/>
        <end position="188"/>
    </location>
</feature>
<sequence>MERLLIKITKNDETKFISHLDTMRTFHRALRRAGLPVSYSKGFNPHPSISVAAPLSLGISSIGEYIDVDFDSFVDEKIVKEELNENLPLGMRVLNVVYIKDKKPAAMAAVQGAKYTLRMTHSATSRSECEKYIENILESDEILKEKKTKKGLKEVNVRPLIIDLSVSEFNEEEVEIEAFVMAGSNGSLSMDLLWGILKDFSNGTISGFPASKRRNIYTKVSDKWVDLLTFYK</sequence>
<dbReference type="AlphaFoldDB" id="A0A0J8DB71"/>
<dbReference type="PATRIC" id="fig|1121307.3.peg.1167"/>
<proteinExistence type="predicted"/>
<dbReference type="Pfam" id="PF10105">
    <property type="entry name" value="DUF2344"/>
    <property type="match status" value="1"/>
</dbReference>
<comment type="caution">
    <text evidence="2">The sequence shown here is derived from an EMBL/GenBank/DDBJ whole genome shotgun (WGS) entry which is preliminary data.</text>
</comment>
<dbReference type="STRING" id="1121307.CLCY_2c03110"/>
<name>A0A0J8DB71_CLOCY</name>
<organism evidence="2 3">
    <name type="scientific">Clostridium cylindrosporum DSM 605</name>
    <dbReference type="NCBI Taxonomy" id="1121307"/>
    <lineage>
        <taxon>Bacteria</taxon>
        <taxon>Bacillati</taxon>
        <taxon>Bacillota</taxon>
        <taxon>Clostridia</taxon>
        <taxon>Eubacteriales</taxon>
        <taxon>Clostridiaceae</taxon>
        <taxon>Clostridium</taxon>
    </lineage>
</organism>
<dbReference type="Proteomes" id="UP000036756">
    <property type="component" value="Unassembled WGS sequence"/>
</dbReference>